<feature type="domain" description="Reverse transcriptase" evidence="1">
    <location>
        <begin position="485"/>
        <end position="717"/>
    </location>
</feature>
<dbReference type="Pfam" id="PF14529">
    <property type="entry name" value="Exo_endo_phos_2"/>
    <property type="match status" value="1"/>
</dbReference>
<dbReference type="PANTHER" id="PTHR36688:SF2">
    <property type="entry name" value="ENDONUCLEASE_EXONUCLEASE_PHOSPHATASE DOMAIN-CONTAINING PROTEIN"/>
    <property type="match status" value="1"/>
</dbReference>
<dbReference type="SUPFAM" id="SSF56672">
    <property type="entry name" value="DNA/RNA polymerases"/>
    <property type="match status" value="1"/>
</dbReference>
<evidence type="ECO:0000259" key="1">
    <source>
        <dbReference type="PROSITE" id="PS50878"/>
    </source>
</evidence>
<dbReference type="PROSITE" id="PS50878">
    <property type="entry name" value="RT_POL"/>
    <property type="match status" value="1"/>
</dbReference>
<dbReference type="InterPro" id="IPR036691">
    <property type="entry name" value="Endo/exonu/phosph_ase_sf"/>
</dbReference>
<dbReference type="AlphaFoldDB" id="A0AAQ4QK23"/>
<dbReference type="GO" id="GO:0003824">
    <property type="term" value="F:catalytic activity"/>
    <property type="evidence" value="ECO:0007669"/>
    <property type="project" value="InterPro"/>
</dbReference>
<keyword evidence="3" id="KW-1185">Reference proteome</keyword>
<reference evidence="2" key="3">
    <citation type="submission" date="2025-09" db="UniProtKB">
        <authorList>
            <consortium name="Ensembl"/>
        </authorList>
    </citation>
    <scope>IDENTIFICATION</scope>
</reference>
<protein>
    <recommendedName>
        <fullName evidence="1">Reverse transcriptase domain-containing protein</fullName>
    </recommendedName>
</protein>
<reference evidence="2" key="2">
    <citation type="submission" date="2025-08" db="UniProtKB">
        <authorList>
            <consortium name="Ensembl"/>
        </authorList>
    </citation>
    <scope>IDENTIFICATION</scope>
</reference>
<dbReference type="Pfam" id="PF00078">
    <property type="entry name" value="RVT_1"/>
    <property type="match status" value="1"/>
</dbReference>
<dbReference type="Gene3D" id="3.60.10.10">
    <property type="entry name" value="Endonuclease/exonuclease/phosphatase"/>
    <property type="match status" value="1"/>
</dbReference>
<dbReference type="InterPro" id="IPR052560">
    <property type="entry name" value="RdDP_mobile_element"/>
</dbReference>
<proteinExistence type="predicted"/>
<organism evidence="2 3">
    <name type="scientific">Gasterosteus aculeatus aculeatus</name>
    <name type="common">three-spined stickleback</name>
    <dbReference type="NCBI Taxonomy" id="481459"/>
    <lineage>
        <taxon>Eukaryota</taxon>
        <taxon>Metazoa</taxon>
        <taxon>Chordata</taxon>
        <taxon>Craniata</taxon>
        <taxon>Vertebrata</taxon>
        <taxon>Euteleostomi</taxon>
        <taxon>Actinopterygii</taxon>
        <taxon>Neopterygii</taxon>
        <taxon>Teleostei</taxon>
        <taxon>Neoteleostei</taxon>
        <taxon>Acanthomorphata</taxon>
        <taxon>Eupercaria</taxon>
        <taxon>Perciformes</taxon>
        <taxon>Cottioidei</taxon>
        <taxon>Gasterosteales</taxon>
        <taxon>Gasterosteidae</taxon>
        <taxon>Gasterosteus</taxon>
    </lineage>
</organism>
<dbReference type="CDD" id="cd01650">
    <property type="entry name" value="RT_nLTR_like"/>
    <property type="match status" value="1"/>
</dbReference>
<sequence length="894" mass="101099">MMSLVVLQWNARSLVANGQEFKRYVYGLDVVPNVICVQETWLKPMLEFAIPGFHAVRKDRIEGGGGGCATFVEDGLAYRVVEVSDAECVGIEVCRKEGGIVVLNFYNPCKPLSAEQLDVMGRCGGGGKMIWCGDFNAHNEIWGSGHTDGNGAVVEEYMEGCGMVCVNEGGGTRVNIGKGTESCLDLMWVSAAMAGRCEWRVMRDSTVGSDHYPIVCRFEAGVCMQSRGHGKRWCYEKADWIKFKYLCEREGRKLTMEGSVNECAQELTSMLVAAAEVAIPVSKGGGRRRVVPWWTDECSKRVRERNKAFRALRRSMTDTKVLEYQRKRAETRRTIKRAKREAWREFCSTIGMGTDIGRVWKMFRKMLGKGGNAEIPVLVVGDAIAMTGKEKADALGVAFAKVHSGEHLCEESKRRRCEILKQKGDVLHKKAGTEEVMDAEFTKFELTKALVGCRRSAPGEDRVGYEMVKKAPDNVMEAIVGLFNKVWRTGVLPDGWKQAVVLPFAKPGKDPGKVDSYRPIALTSNLCKLMEKMIVKRLIFYLESKGLMSEALAMKEKMVVVYFDIEKAYDTMWREGVLMKLSALGVEGRMYNWILDFLFDRYIQVRVGTILSERYEVANGTPQGSVISPVLFTIMIDDVFRDVGRGMGRALYADDGALWKRGKNEKFVMRKMQEAVDVVEEWSKRWGFRMSVTKSCFMVYSRRRVGEVRLHMYGQELGRVLEFKYLGLWFDGRLTWRKHVEFIEQKCRKVLNLMRAVAGVDWGADRRTLLCMYQALVRSTIDYGCFIYGAAAKTVIQRLDRVQSRALRLCVGAIRTTPVVVLQVDTGELPLSLRRDKLALSYWGRLKGCAESHTAVVATRECWERDKSSLRMYGWTIGQKVTEYGLEGIEIRPA</sequence>
<reference evidence="2 3" key="1">
    <citation type="journal article" date="2021" name="G3 (Bethesda)">
        <title>Improved contiguity of the threespine stickleback genome using long-read sequencing.</title>
        <authorList>
            <person name="Nath S."/>
            <person name="Shaw D.E."/>
            <person name="White M.A."/>
        </authorList>
    </citation>
    <scope>NUCLEOTIDE SEQUENCE [LARGE SCALE GENOMIC DNA]</scope>
    <source>
        <strain evidence="2 3">Lake Benthic</strain>
    </source>
</reference>
<name>A0AAQ4QK23_GASAC</name>
<dbReference type="Ensembl" id="ENSGACT00000036580.1">
    <property type="protein sequence ID" value="ENSGACP00000050491.1"/>
    <property type="gene ID" value="ENSGACG00000035813.1"/>
</dbReference>
<evidence type="ECO:0000313" key="3">
    <source>
        <dbReference type="Proteomes" id="UP000007635"/>
    </source>
</evidence>
<evidence type="ECO:0000313" key="2">
    <source>
        <dbReference type="Ensembl" id="ENSGACP00000050491.1"/>
    </source>
</evidence>
<dbReference type="SUPFAM" id="SSF56219">
    <property type="entry name" value="DNase I-like"/>
    <property type="match status" value="1"/>
</dbReference>
<dbReference type="InterPro" id="IPR005135">
    <property type="entry name" value="Endo/exonuclease/phosphatase"/>
</dbReference>
<dbReference type="InterPro" id="IPR043502">
    <property type="entry name" value="DNA/RNA_pol_sf"/>
</dbReference>
<dbReference type="Proteomes" id="UP000007635">
    <property type="component" value="Chromosome XVII"/>
</dbReference>
<dbReference type="GeneTree" id="ENSGT01060000248530"/>
<dbReference type="InterPro" id="IPR000477">
    <property type="entry name" value="RT_dom"/>
</dbReference>
<accession>A0AAQ4QK23</accession>
<dbReference type="PANTHER" id="PTHR36688">
    <property type="entry name" value="ENDO/EXONUCLEASE/PHOSPHATASE DOMAIN-CONTAINING PROTEIN"/>
    <property type="match status" value="1"/>
</dbReference>